<dbReference type="SUPFAM" id="SSF53597">
    <property type="entry name" value="Dihydrofolate reductase-like"/>
    <property type="match status" value="1"/>
</dbReference>
<dbReference type="GO" id="GO:0046655">
    <property type="term" value="P:folic acid metabolic process"/>
    <property type="evidence" value="ECO:0007669"/>
    <property type="project" value="TreeGrafter"/>
</dbReference>
<evidence type="ECO:0000256" key="3">
    <source>
        <dbReference type="ARBA" id="ARBA00022563"/>
    </source>
</evidence>
<dbReference type="InterPro" id="IPR001796">
    <property type="entry name" value="DHFR_dom"/>
</dbReference>
<evidence type="ECO:0000259" key="7">
    <source>
        <dbReference type="Pfam" id="PF00186"/>
    </source>
</evidence>
<dbReference type="InterPro" id="IPR012259">
    <property type="entry name" value="DHFR"/>
</dbReference>
<sequence>MALTSFRALKLVGFWKTLSPKHRDTTNSNKTERHHYQQQSRGAPIIATQLLLQKQQLSTIGTEFSNMKPDLKSAVDSKIIIASVAAFCHGNRGIGKDGGLPWPHIREDHEFYTGLCKTTKDPNKKNGIIMGRNGWDTWNMENKNDPKMSTVVTSTSLSKDEPHCRGVARNFDEAVRMFYDAPDRHEIETIYILGGRINYEHGVTDPRCTRHIVTRILQNFESDVFFPDFEHTFRQVSHPEIDDRIRQDPTNDFPDADHSLTLVGPDEEGMMMCSLPRLMALDTTVQWYVNGKMLKTEYLPANTLNLYESIQDLADLFGDYPQTVQCIIRDDRINWVPVISPKVTIPPS</sequence>
<dbReference type="InterPro" id="IPR024072">
    <property type="entry name" value="DHFR-like_dom_sf"/>
</dbReference>
<dbReference type="PANTHER" id="PTHR48069:SF3">
    <property type="entry name" value="DIHYDROFOLATE REDUCTASE"/>
    <property type="match status" value="1"/>
</dbReference>
<evidence type="ECO:0000256" key="6">
    <source>
        <dbReference type="ARBA" id="ARBA00048873"/>
    </source>
</evidence>
<dbReference type="CDD" id="cd00209">
    <property type="entry name" value="DHFR"/>
    <property type="match status" value="1"/>
</dbReference>
<feature type="domain" description="DHFR" evidence="7">
    <location>
        <begin position="84"/>
        <end position="242"/>
    </location>
</feature>
<dbReference type="GO" id="GO:0005739">
    <property type="term" value="C:mitochondrion"/>
    <property type="evidence" value="ECO:0007669"/>
    <property type="project" value="TreeGrafter"/>
</dbReference>
<gene>
    <name evidence="8" type="primary">ORF206495</name>
</gene>
<keyword evidence="5" id="KW-0560">Oxidoreductase</keyword>
<evidence type="ECO:0000256" key="1">
    <source>
        <dbReference type="ARBA" id="ARBA00004903"/>
    </source>
</evidence>
<proteinExistence type="predicted"/>
<dbReference type="Gene3D" id="3.40.430.10">
    <property type="entry name" value="Dihydrofolate Reductase, subunit A"/>
    <property type="match status" value="1"/>
</dbReference>
<evidence type="ECO:0000256" key="2">
    <source>
        <dbReference type="ARBA" id="ARBA00012856"/>
    </source>
</evidence>
<dbReference type="GO" id="GO:0046654">
    <property type="term" value="P:tetrahydrofolate biosynthetic process"/>
    <property type="evidence" value="ECO:0007669"/>
    <property type="project" value="InterPro"/>
</dbReference>
<comment type="pathway">
    <text evidence="1">Cofactor biosynthesis; tetrahydrofolate biosynthesis; 5,6,7,8-tetrahydrofolate from 7,8-dihydrofolate: step 1/1.</text>
</comment>
<comment type="catalytic activity">
    <reaction evidence="6">
        <text>(6S)-5,6,7,8-tetrahydrofolate + NADP(+) = 7,8-dihydrofolate + NADPH + H(+)</text>
        <dbReference type="Rhea" id="RHEA:15009"/>
        <dbReference type="ChEBI" id="CHEBI:15378"/>
        <dbReference type="ChEBI" id="CHEBI:57451"/>
        <dbReference type="ChEBI" id="CHEBI:57453"/>
        <dbReference type="ChEBI" id="CHEBI:57783"/>
        <dbReference type="ChEBI" id="CHEBI:58349"/>
        <dbReference type="EC" id="1.5.1.3"/>
    </reaction>
</comment>
<evidence type="ECO:0000313" key="8">
    <source>
        <dbReference type="EMBL" id="CEK95334.1"/>
    </source>
</evidence>
<evidence type="ECO:0000256" key="5">
    <source>
        <dbReference type="ARBA" id="ARBA00023002"/>
    </source>
</evidence>
<reference evidence="8" key="1">
    <citation type="submission" date="2014-12" db="EMBL/GenBank/DDBJ databases">
        <title>Insight into the proteome of Arion vulgaris.</title>
        <authorList>
            <person name="Aradska J."/>
            <person name="Bulat T."/>
            <person name="Smidak R."/>
            <person name="Sarate P."/>
            <person name="Gangsoo J."/>
            <person name="Sialana F."/>
            <person name="Bilban M."/>
            <person name="Lubec G."/>
        </authorList>
    </citation>
    <scope>NUCLEOTIDE SEQUENCE</scope>
    <source>
        <tissue evidence="8">Skin</tissue>
    </source>
</reference>
<dbReference type="GO" id="GO:0050661">
    <property type="term" value="F:NADP binding"/>
    <property type="evidence" value="ECO:0007669"/>
    <property type="project" value="InterPro"/>
</dbReference>
<dbReference type="Pfam" id="PF00186">
    <property type="entry name" value="DHFR_1"/>
    <property type="match status" value="1"/>
</dbReference>
<dbReference type="EMBL" id="HACG01048469">
    <property type="protein sequence ID" value="CEK95334.1"/>
    <property type="molecule type" value="Transcribed_RNA"/>
</dbReference>
<protein>
    <recommendedName>
        <fullName evidence="2">dihydrofolate reductase</fullName>
        <ecNumber evidence="2">1.5.1.3</ecNumber>
    </recommendedName>
</protein>
<evidence type="ECO:0000256" key="4">
    <source>
        <dbReference type="ARBA" id="ARBA00022857"/>
    </source>
</evidence>
<organism evidence="8">
    <name type="scientific">Arion vulgaris</name>
    <dbReference type="NCBI Taxonomy" id="1028688"/>
    <lineage>
        <taxon>Eukaryota</taxon>
        <taxon>Metazoa</taxon>
        <taxon>Spiralia</taxon>
        <taxon>Lophotrochozoa</taxon>
        <taxon>Mollusca</taxon>
        <taxon>Gastropoda</taxon>
        <taxon>Heterobranchia</taxon>
        <taxon>Euthyneura</taxon>
        <taxon>Panpulmonata</taxon>
        <taxon>Eupulmonata</taxon>
        <taxon>Stylommatophora</taxon>
        <taxon>Helicina</taxon>
        <taxon>Arionoidea</taxon>
        <taxon>Arionidae</taxon>
        <taxon>Arion</taxon>
    </lineage>
</organism>
<dbReference type="EC" id="1.5.1.3" evidence="2"/>
<dbReference type="GO" id="GO:0046452">
    <property type="term" value="P:dihydrofolate metabolic process"/>
    <property type="evidence" value="ECO:0007669"/>
    <property type="project" value="TreeGrafter"/>
</dbReference>
<accession>A0A0B7BPV8</accession>
<dbReference type="GO" id="GO:0004146">
    <property type="term" value="F:dihydrofolate reductase activity"/>
    <property type="evidence" value="ECO:0007669"/>
    <property type="project" value="UniProtKB-EC"/>
</dbReference>
<keyword evidence="3" id="KW-0554">One-carbon metabolism</keyword>
<keyword evidence="4" id="KW-0521">NADP</keyword>
<dbReference type="AlphaFoldDB" id="A0A0B7BPV8"/>
<dbReference type="PANTHER" id="PTHR48069">
    <property type="entry name" value="DIHYDROFOLATE REDUCTASE"/>
    <property type="match status" value="1"/>
</dbReference>
<dbReference type="GO" id="GO:0006730">
    <property type="term" value="P:one-carbon metabolic process"/>
    <property type="evidence" value="ECO:0007669"/>
    <property type="project" value="UniProtKB-KW"/>
</dbReference>
<name>A0A0B7BPV8_9EUPU</name>